<name>A0A6F8YJ16_9ACTN</name>
<evidence type="ECO:0000313" key="1">
    <source>
        <dbReference type="EMBL" id="BCB86076.1"/>
    </source>
</evidence>
<evidence type="ECO:0000313" key="2">
    <source>
        <dbReference type="Proteomes" id="UP000503011"/>
    </source>
</evidence>
<sequence>MEPYRWQPTLGDEVIEPVADGLWVPCLAVGPDEEQPSVGPLVATGLPPALAADLVGPKGGDRLGAERDDPIAGVALDVLGDGSVCDGGDLLDDGEVPTVEVDVLVA</sequence>
<dbReference type="Proteomes" id="UP000503011">
    <property type="component" value="Chromosome"/>
</dbReference>
<dbReference type="EMBL" id="AP022871">
    <property type="protein sequence ID" value="BCB86076.1"/>
    <property type="molecule type" value="Genomic_DNA"/>
</dbReference>
<dbReference type="KEGG" id="psuu:Psuf_033890"/>
<reference evidence="1 2" key="1">
    <citation type="submission" date="2020-03" db="EMBL/GenBank/DDBJ databases">
        <title>Whole genome shotgun sequence of Phytohabitans suffuscus NBRC 105367.</title>
        <authorList>
            <person name="Komaki H."/>
            <person name="Tamura T."/>
        </authorList>
    </citation>
    <scope>NUCLEOTIDE SEQUENCE [LARGE SCALE GENOMIC DNA]</scope>
    <source>
        <strain evidence="1 2">NBRC 105367</strain>
    </source>
</reference>
<organism evidence="1 2">
    <name type="scientific">Phytohabitans suffuscus</name>
    <dbReference type="NCBI Taxonomy" id="624315"/>
    <lineage>
        <taxon>Bacteria</taxon>
        <taxon>Bacillati</taxon>
        <taxon>Actinomycetota</taxon>
        <taxon>Actinomycetes</taxon>
        <taxon>Micromonosporales</taxon>
        <taxon>Micromonosporaceae</taxon>
    </lineage>
</organism>
<reference evidence="1 2" key="2">
    <citation type="submission" date="2020-03" db="EMBL/GenBank/DDBJ databases">
        <authorList>
            <person name="Ichikawa N."/>
            <person name="Kimura A."/>
            <person name="Kitahashi Y."/>
            <person name="Uohara A."/>
        </authorList>
    </citation>
    <scope>NUCLEOTIDE SEQUENCE [LARGE SCALE GENOMIC DNA]</scope>
    <source>
        <strain evidence="1 2">NBRC 105367</strain>
    </source>
</reference>
<dbReference type="AlphaFoldDB" id="A0A6F8YJ16"/>
<proteinExistence type="predicted"/>
<gene>
    <name evidence="1" type="ORF">Psuf_033890</name>
</gene>
<keyword evidence="2" id="KW-1185">Reference proteome</keyword>
<accession>A0A6F8YJ16</accession>
<protein>
    <submittedName>
        <fullName evidence="1">Uncharacterized protein</fullName>
    </submittedName>
</protein>